<evidence type="ECO:0000313" key="1">
    <source>
        <dbReference type="EMBL" id="ATL70751.1"/>
    </source>
</evidence>
<dbReference type="KEGG" id="ntp:CRH09_35800"/>
<organism evidence="1 2">
    <name type="scientific">Nocardia terpenica</name>
    <dbReference type="NCBI Taxonomy" id="455432"/>
    <lineage>
        <taxon>Bacteria</taxon>
        <taxon>Bacillati</taxon>
        <taxon>Actinomycetota</taxon>
        <taxon>Actinomycetes</taxon>
        <taxon>Mycobacteriales</taxon>
        <taxon>Nocardiaceae</taxon>
        <taxon>Nocardia</taxon>
    </lineage>
</organism>
<dbReference type="InterPro" id="IPR038563">
    <property type="entry name" value="Endonuclease_7_sf"/>
</dbReference>
<dbReference type="InterPro" id="IPR004211">
    <property type="entry name" value="Endonuclease_7"/>
</dbReference>
<evidence type="ECO:0008006" key="3">
    <source>
        <dbReference type="Google" id="ProtNLM"/>
    </source>
</evidence>
<reference evidence="1 2" key="1">
    <citation type="submission" date="2017-10" db="EMBL/GenBank/DDBJ databases">
        <title>Comparative genomics between pathogenic Norcardia.</title>
        <authorList>
            <person name="Zeng L."/>
        </authorList>
    </citation>
    <scope>NUCLEOTIDE SEQUENCE [LARGE SCALE GENOMIC DNA]</scope>
    <source>
        <strain evidence="1 2">NC_YFY_NT001</strain>
    </source>
</reference>
<gene>
    <name evidence="1" type="ORF">CRH09_35800</name>
</gene>
<dbReference type="AlphaFoldDB" id="A0A291RT32"/>
<name>A0A291RT32_9NOCA</name>
<dbReference type="Gene3D" id="3.40.1800.10">
    <property type="entry name" value="His-Me finger endonucleases"/>
    <property type="match status" value="1"/>
</dbReference>
<dbReference type="SUPFAM" id="SSF54060">
    <property type="entry name" value="His-Me finger endonucleases"/>
    <property type="match status" value="1"/>
</dbReference>
<dbReference type="Pfam" id="PF02945">
    <property type="entry name" value="Endonuclease_7"/>
    <property type="match status" value="1"/>
</dbReference>
<evidence type="ECO:0000313" key="2">
    <source>
        <dbReference type="Proteomes" id="UP000221961"/>
    </source>
</evidence>
<dbReference type="Proteomes" id="UP000221961">
    <property type="component" value="Chromosome"/>
</dbReference>
<proteinExistence type="predicted"/>
<dbReference type="EMBL" id="CP023778">
    <property type="protein sequence ID" value="ATL70751.1"/>
    <property type="molecule type" value="Genomic_DNA"/>
</dbReference>
<protein>
    <recommendedName>
        <fullName evidence="3">Recombination endonuclease VII</fullName>
    </recommendedName>
</protein>
<dbReference type="InterPro" id="IPR044925">
    <property type="entry name" value="His-Me_finger_sf"/>
</dbReference>
<accession>A0A291RT32</accession>
<sequence length="150" mass="16804">MTPAKTTPERCRDCIREGITTKRKAAGKPPLCATHRRIRRAARRDYAHDRHIRETYGITSEQYQAIYEAQNGTCAICRRATGVRRKLAVDHDHKTGCIRGLLCTSCNRNVLGHLRDSADALQRAIDYLIQPPAYAVIGARVVPNHEGNSV</sequence>